<reference evidence="3 4" key="1">
    <citation type="submission" date="2012-08" db="EMBL/GenBank/DDBJ databases">
        <title>Selection and characterization of a candidate therapeutic bacteriophage that lyses the German Escherichia coli O104:H4 outbreak strain.</title>
        <authorList>
            <person name="Merabishvilli M."/>
            <person name="De Vos D."/>
            <person name="Verbeken G."/>
            <person name="Kropinski A."/>
            <person name="Vandenheuvel D."/>
            <person name="Lavigne R."/>
            <person name="Wattiau P."/>
            <person name="Mast J."/>
            <person name="Ragimbeau C."/>
            <person name="Mossong J."/>
            <person name="Scheres J."/>
            <person name="Chanishvili N."/>
            <person name="Vaneechoutte M."/>
            <person name="Pirnay J.P."/>
        </authorList>
    </citation>
    <scope>NUCLEOTIDE SEQUENCE [LARGE SCALE GENOMIC DNA]</scope>
</reference>
<proteinExistence type="predicted"/>
<dbReference type="CDD" id="cd02440">
    <property type="entry name" value="AdoMet_MTases"/>
    <property type="match status" value="1"/>
</dbReference>
<feature type="region of interest" description="Disordered" evidence="1">
    <location>
        <begin position="245"/>
        <end position="279"/>
    </location>
</feature>
<dbReference type="Gene3D" id="3.40.50.150">
    <property type="entry name" value="Vaccinia Virus protein VP39"/>
    <property type="match status" value="1"/>
</dbReference>
<protein>
    <recommendedName>
        <fullName evidence="2">Methyltransferase small domain-containing protein</fullName>
    </recommendedName>
</protein>
<dbReference type="KEGG" id="vg:23301183"/>
<accession>A0A0B7MSW0</accession>
<organism evidence="3 4">
    <name type="scientific">Enterobacteria phage GEC-3S</name>
    <dbReference type="NCBI Taxonomy" id="1222338"/>
    <lineage>
        <taxon>Viruses</taxon>
        <taxon>Duplodnaviria</taxon>
        <taxon>Heunggongvirae</taxon>
        <taxon>Uroviricota</taxon>
        <taxon>Caudoviricetes</taxon>
        <taxon>Pantevenvirales</taxon>
        <taxon>Straboviridae</taxon>
        <taxon>Krischvirus</taxon>
        <taxon>Krischvirus gec3s</taxon>
    </lineage>
</organism>
<dbReference type="SUPFAM" id="SSF53335">
    <property type="entry name" value="S-adenosyl-L-methionine-dependent methyltransferases"/>
    <property type="match status" value="1"/>
</dbReference>
<gene>
    <name evidence="3" type="ORF">BN201_0144</name>
</gene>
<dbReference type="OrthoDB" id="6638at10239"/>
<dbReference type="RefSeq" id="YP_009118827.1">
    <property type="nucleotide sequence ID" value="NC_025425.1"/>
</dbReference>
<feature type="compositionally biased region" description="Basic and acidic residues" evidence="1">
    <location>
        <begin position="245"/>
        <end position="268"/>
    </location>
</feature>
<dbReference type="PROSITE" id="PS00092">
    <property type="entry name" value="N6_MTASE"/>
    <property type="match status" value="1"/>
</dbReference>
<keyword evidence="4" id="KW-1185">Reference proteome</keyword>
<dbReference type="GeneID" id="23301183"/>
<dbReference type="InterPro" id="IPR007848">
    <property type="entry name" value="Small_mtfrase_dom"/>
</dbReference>
<feature type="domain" description="Methyltransferase small" evidence="2">
    <location>
        <begin position="60"/>
        <end position="142"/>
    </location>
</feature>
<dbReference type="Proteomes" id="UP000203896">
    <property type="component" value="Segment"/>
</dbReference>
<evidence type="ECO:0000256" key="1">
    <source>
        <dbReference type="SAM" id="MobiDB-lite"/>
    </source>
</evidence>
<dbReference type="EMBL" id="HE978309">
    <property type="protein sequence ID" value="CEO90747.1"/>
    <property type="molecule type" value="Genomic_DNA"/>
</dbReference>
<sequence length="279" mass="31584">MARLSKQEQKLHDLAMELINSDRPLTYEEKEFCYNNYQGDGLGGSGAFFTPEGLAWDFTIDAHCTGKVLDLCAGIGRLSFCMLHRCKPEKIVCIELNPEFARIGKRLLPEAEWITSDVFEFESNEKFDVVISNPPFGKINTTDTKDVFEYTGGEFEFKVMTLGQKFADVGYFIVPTGSAGFAYSGRPYYDGTMKSNKYLKWSKQTGLVTYAGCGIDTSIYRDEWHSTNVLTEVVEVRYYEKEAVEAPKSRPNEQIEESKEITLPKQESESGTLSDLFDI</sequence>
<dbReference type="GO" id="GO:0008757">
    <property type="term" value="F:S-adenosylmethionine-dependent methyltransferase activity"/>
    <property type="evidence" value="ECO:0007669"/>
    <property type="project" value="UniProtKB-ARBA"/>
</dbReference>
<name>A0A0B7MSW0_9CAUD</name>
<dbReference type="GO" id="GO:0032259">
    <property type="term" value="P:methylation"/>
    <property type="evidence" value="ECO:0007669"/>
    <property type="project" value="InterPro"/>
</dbReference>
<evidence type="ECO:0000313" key="4">
    <source>
        <dbReference type="Proteomes" id="UP000203896"/>
    </source>
</evidence>
<dbReference type="Pfam" id="PF05175">
    <property type="entry name" value="MTS"/>
    <property type="match status" value="1"/>
</dbReference>
<dbReference type="InterPro" id="IPR029063">
    <property type="entry name" value="SAM-dependent_MTases_sf"/>
</dbReference>
<dbReference type="GO" id="GO:0003676">
    <property type="term" value="F:nucleic acid binding"/>
    <property type="evidence" value="ECO:0007669"/>
    <property type="project" value="InterPro"/>
</dbReference>
<dbReference type="InterPro" id="IPR002052">
    <property type="entry name" value="DNA_methylase_N6_adenine_CS"/>
</dbReference>
<evidence type="ECO:0000313" key="3">
    <source>
        <dbReference type="EMBL" id="CEO90747.1"/>
    </source>
</evidence>
<evidence type="ECO:0000259" key="2">
    <source>
        <dbReference type="Pfam" id="PF05175"/>
    </source>
</evidence>